<sequence>MSTTVIFNREMKKYLSSDNTEIIKLLNSRFRESNSKTYNAFFDSFLFDYGIISFNSAPLLHKNKYIPYLNCEENNIFDEKKGITDLSDKAHTLTECEKIFANYFISKFVKLSPERILKFDYNNKVV</sequence>
<name>A0A9Q6Z919_MYROD</name>
<dbReference type="Proteomes" id="UP000596202">
    <property type="component" value="Chromosome"/>
</dbReference>
<dbReference type="GeneID" id="93528401"/>
<dbReference type="OrthoDB" id="1449758at2"/>
<accession>A0A9Q6Z919</accession>
<proteinExistence type="predicted"/>
<gene>
    <name evidence="1" type="ORF">I6I88_12075</name>
</gene>
<evidence type="ECO:0000313" key="2">
    <source>
        <dbReference type="Proteomes" id="UP000596202"/>
    </source>
</evidence>
<dbReference type="EMBL" id="CP068108">
    <property type="protein sequence ID" value="QQT98949.1"/>
    <property type="molecule type" value="Genomic_DNA"/>
</dbReference>
<dbReference type="RefSeq" id="WP_002986371.1">
    <property type="nucleotide sequence ID" value="NZ_CP068108.1"/>
</dbReference>
<reference evidence="1 2" key="1">
    <citation type="submission" date="2021-01" db="EMBL/GenBank/DDBJ databases">
        <title>FDA dAtabase for Regulatory Grade micrObial Sequences (FDA-ARGOS): Supporting development and validation of Infectious Disease Dx tests.</title>
        <authorList>
            <person name="Sproer C."/>
            <person name="Gronow S."/>
            <person name="Severitt S."/>
            <person name="Schroder I."/>
            <person name="Tallon L."/>
            <person name="Sadzewicz L."/>
            <person name="Zhao X."/>
            <person name="Boylan J."/>
            <person name="Ott S."/>
            <person name="Bowen H."/>
            <person name="Vavikolanu K."/>
            <person name="Mehta A."/>
            <person name="Aluvathingal J."/>
            <person name="Nadendla S."/>
            <person name="Lowell S."/>
            <person name="Myers T."/>
            <person name="Yan Y."/>
            <person name="Sichtig H."/>
        </authorList>
    </citation>
    <scope>NUCLEOTIDE SEQUENCE [LARGE SCALE GENOMIC DNA]</scope>
    <source>
        <strain evidence="1 2">FDAARGOS_1131</strain>
    </source>
</reference>
<organism evidence="1 2">
    <name type="scientific">Myroides odoratus</name>
    <name type="common">Flavobacterium odoratum</name>
    <dbReference type="NCBI Taxonomy" id="256"/>
    <lineage>
        <taxon>Bacteria</taxon>
        <taxon>Pseudomonadati</taxon>
        <taxon>Bacteroidota</taxon>
        <taxon>Flavobacteriia</taxon>
        <taxon>Flavobacteriales</taxon>
        <taxon>Flavobacteriaceae</taxon>
        <taxon>Myroides</taxon>
    </lineage>
</organism>
<evidence type="ECO:0000313" key="1">
    <source>
        <dbReference type="EMBL" id="QQT98949.1"/>
    </source>
</evidence>
<protein>
    <submittedName>
        <fullName evidence="1">Uncharacterized protein</fullName>
    </submittedName>
</protein>
<dbReference type="AlphaFoldDB" id="A0A9Q6Z919"/>